<feature type="transmembrane region" description="Helical" evidence="2">
    <location>
        <begin position="192"/>
        <end position="210"/>
    </location>
</feature>
<keyword evidence="3" id="KW-0732">Signal</keyword>
<reference evidence="4" key="1">
    <citation type="submission" date="2021-01" db="EMBL/GenBank/DDBJ databases">
        <authorList>
            <person name="Corre E."/>
            <person name="Pelletier E."/>
            <person name="Niang G."/>
            <person name="Scheremetjew M."/>
            <person name="Finn R."/>
            <person name="Kale V."/>
            <person name="Holt S."/>
            <person name="Cochrane G."/>
            <person name="Meng A."/>
            <person name="Brown T."/>
            <person name="Cohen L."/>
        </authorList>
    </citation>
    <scope>NUCLEOTIDE SEQUENCE</scope>
    <source>
        <strain evidence="4">CCMP1510</strain>
    </source>
</reference>
<evidence type="ECO:0000256" key="2">
    <source>
        <dbReference type="SAM" id="Phobius"/>
    </source>
</evidence>
<feature type="compositionally biased region" description="Low complexity" evidence="1">
    <location>
        <begin position="322"/>
        <end position="349"/>
    </location>
</feature>
<feature type="compositionally biased region" description="Low complexity" evidence="1">
    <location>
        <begin position="57"/>
        <end position="68"/>
    </location>
</feature>
<evidence type="ECO:0000256" key="3">
    <source>
        <dbReference type="SAM" id="SignalP"/>
    </source>
</evidence>
<dbReference type="GO" id="GO:0016592">
    <property type="term" value="C:mediator complex"/>
    <property type="evidence" value="ECO:0007669"/>
    <property type="project" value="TreeGrafter"/>
</dbReference>
<dbReference type="InterPro" id="IPR051647">
    <property type="entry name" value="Mediator_comp_sub12"/>
</dbReference>
<dbReference type="GO" id="GO:0045944">
    <property type="term" value="P:positive regulation of transcription by RNA polymerase II"/>
    <property type="evidence" value="ECO:0007669"/>
    <property type="project" value="TreeGrafter"/>
</dbReference>
<feature type="signal peptide" evidence="3">
    <location>
        <begin position="1"/>
        <end position="20"/>
    </location>
</feature>
<feature type="region of interest" description="Disordered" evidence="1">
    <location>
        <begin position="302"/>
        <end position="371"/>
    </location>
</feature>
<proteinExistence type="predicted"/>
<keyword evidence="2" id="KW-1133">Transmembrane helix</keyword>
<gene>
    <name evidence="4" type="ORF">ALAG00032_LOCUS3628</name>
</gene>
<organism evidence="4">
    <name type="scientific">Aureoumbra lagunensis</name>
    <dbReference type="NCBI Taxonomy" id="44058"/>
    <lineage>
        <taxon>Eukaryota</taxon>
        <taxon>Sar</taxon>
        <taxon>Stramenopiles</taxon>
        <taxon>Ochrophyta</taxon>
        <taxon>Pelagophyceae</taxon>
        <taxon>Pelagomonadales</taxon>
        <taxon>Aureoumbra</taxon>
    </lineage>
</organism>
<dbReference type="GO" id="GO:0003713">
    <property type="term" value="F:transcription coactivator activity"/>
    <property type="evidence" value="ECO:0007669"/>
    <property type="project" value="TreeGrafter"/>
</dbReference>
<feature type="chain" id="PRO_5030555376" evidence="3">
    <location>
        <begin position="21"/>
        <end position="371"/>
    </location>
</feature>
<keyword evidence="2" id="KW-0812">Transmembrane</keyword>
<protein>
    <submittedName>
        <fullName evidence="4">Uncharacterized protein</fullName>
    </submittedName>
</protein>
<feature type="region of interest" description="Disordered" evidence="1">
    <location>
        <begin position="57"/>
        <end position="83"/>
    </location>
</feature>
<dbReference type="EMBL" id="HBIJ01005140">
    <property type="protein sequence ID" value="CAE0362887.1"/>
    <property type="molecule type" value="Transcribed_RNA"/>
</dbReference>
<dbReference type="AlphaFoldDB" id="A0A7S3JUB8"/>
<sequence length="371" mass="40851">MIKLRNFFLVAVQLILSVDGNDPRLPDEWGSYRSLHTQLPPPAQDWSQQANVLYEQQQQQEGQSFNGQTKGNNSERKRPSRLKARSAGFVTTGALGVGLSKTITGSVRPRWALWGAMANGMMQVAGGRFGELADATGVTTLESLRRLHLLSASGSYPIFKQFKCALGLAPRRRFPPESDDPWRYSRNSPPFSMFRCIIGAICLAGTGVAFMPLPPFVPTSLIAIVAAFFAVFSVTLRDARGDAARCLVARAVAMVSIILASANQAHLASAAAAALRLSGDRLSNFDKRFGISRRIAATIAQLSRGTSAPQQRQQYPPRENAPYQQQQQQQQWTPQDSPYQQQQRGQQQYSNGPQSYPGRAYGGIPPEHDWM</sequence>
<dbReference type="PANTHER" id="PTHR46007:SF8">
    <property type="entry name" value="C2H2-TYPE DOMAIN-CONTAINING PROTEIN"/>
    <property type="match status" value="1"/>
</dbReference>
<name>A0A7S3JUB8_9STRA</name>
<dbReference type="PANTHER" id="PTHR46007">
    <property type="entry name" value="MEDIATOR OF RNA POLYMERASE II TRANSCRIPTION SUBUNIT 12"/>
    <property type="match status" value="1"/>
</dbReference>
<evidence type="ECO:0000313" key="4">
    <source>
        <dbReference type="EMBL" id="CAE0362887.1"/>
    </source>
</evidence>
<evidence type="ECO:0000256" key="1">
    <source>
        <dbReference type="SAM" id="MobiDB-lite"/>
    </source>
</evidence>
<accession>A0A7S3JUB8</accession>
<keyword evidence="2" id="KW-0472">Membrane</keyword>
<feature type="compositionally biased region" description="Polar residues" evidence="1">
    <location>
        <begin position="302"/>
        <end position="314"/>
    </location>
</feature>
<feature type="transmembrane region" description="Helical" evidence="2">
    <location>
        <begin position="243"/>
        <end position="262"/>
    </location>
</feature>
<feature type="transmembrane region" description="Helical" evidence="2">
    <location>
        <begin position="216"/>
        <end position="236"/>
    </location>
</feature>